<evidence type="ECO:0000313" key="2">
    <source>
        <dbReference type="EMBL" id="OIJ20172.1"/>
    </source>
</evidence>
<dbReference type="Proteomes" id="UP000180057">
    <property type="component" value="Unassembled WGS sequence"/>
</dbReference>
<keyword evidence="3" id="KW-1185">Reference proteome</keyword>
<dbReference type="STRING" id="472963.BKP45_10350"/>
<dbReference type="EMBL" id="MLQS01000015">
    <property type="protein sequence ID" value="OIJ20172.1"/>
    <property type="molecule type" value="Genomic_DNA"/>
</dbReference>
<keyword evidence="1" id="KW-1133">Transmembrane helix</keyword>
<name>A0A1S2M5X1_9BACI</name>
<proteinExistence type="predicted"/>
<organism evidence="2 3">
    <name type="scientific">Anaerobacillus alkalidiazotrophicus</name>
    <dbReference type="NCBI Taxonomy" id="472963"/>
    <lineage>
        <taxon>Bacteria</taxon>
        <taxon>Bacillati</taxon>
        <taxon>Bacillota</taxon>
        <taxon>Bacilli</taxon>
        <taxon>Bacillales</taxon>
        <taxon>Bacillaceae</taxon>
        <taxon>Anaerobacillus</taxon>
    </lineage>
</organism>
<keyword evidence="1" id="KW-0812">Transmembrane</keyword>
<reference evidence="2 3" key="1">
    <citation type="submission" date="2016-10" db="EMBL/GenBank/DDBJ databases">
        <title>Draft genome sequences of four alkaliphilic bacteria belonging to the Anaerobacillus genus.</title>
        <authorList>
            <person name="Bassil N.M."/>
            <person name="Lloyd J.R."/>
        </authorList>
    </citation>
    <scope>NUCLEOTIDE SEQUENCE [LARGE SCALE GENOMIC DNA]</scope>
    <source>
        <strain evidence="2 3">DSM 22531</strain>
    </source>
</reference>
<comment type="caution">
    <text evidence="2">The sequence shown here is derived from an EMBL/GenBank/DDBJ whole genome shotgun (WGS) entry which is preliminary data.</text>
</comment>
<evidence type="ECO:0000256" key="1">
    <source>
        <dbReference type="SAM" id="Phobius"/>
    </source>
</evidence>
<accession>A0A1S2M5X1</accession>
<keyword evidence="1" id="KW-0472">Membrane</keyword>
<protein>
    <submittedName>
        <fullName evidence="2">Uncharacterized protein</fullName>
    </submittedName>
</protein>
<dbReference type="AlphaFoldDB" id="A0A1S2M5X1"/>
<feature type="transmembrane region" description="Helical" evidence="1">
    <location>
        <begin position="6"/>
        <end position="24"/>
    </location>
</feature>
<gene>
    <name evidence="2" type="ORF">BKP45_10350</name>
</gene>
<sequence>MLFWIWVSLWISFFVIIIAIIVNFNKNSQNSSEIVSFSRNAKTASEVQGTEAHAPIISVGETTIATEIQTICWSVNSCMNIILGSGYNIIETEPKNYVVNSDESLRIEFNDYPLPNTINLKIEELPNYHEQFTYIGRDNSPLFNYFLMHQSKPSYIELPNEPGTYTYNMLVYWFGDKATTQGMANYRFSITVE</sequence>
<evidence type="ECO:0000313" key="3">
    <source>
        <dbReference type="Proteomes" id="UP000180057"/>
    </source>
</evidence>